<dbReference type="InterPro" id="IPR025736">
    <property type="entry name" value="PucR_C-HTH_dom"/>
</dbReference>
<feature type="domain" description="CdaR GGDEF-like" evidence="4">
    <location>
        <begin position="314"/>
        <end position="427"/>
    </location>
</feature>
<feature type="domain" description="Purine catabolism PurC-like" evidence="2">
    <location>
        <begin position="22"/>
        <end position="136"/>
    </location>
</feature>
<evidence type="ECO:0000259" key="2">
    <source>
        <dbReference type="Pfam" id="PF07905"/>
    </source>
</evidence>
<accession>A0A0R1YTW4</accession>
<reference evidence="5 6" key="1">
    <citation type="journal article" date="2015" name="Genome Announc.">
        <title>Expanding the biotechnology potential of lactobacilli through comparative genomics of 213 strains and associated genera.</title>
        <authorList>
            <person name="Sun Z."/>
            <person name="Harris H.M."/>
            <person name="McCann A."/>
            <person name="Guo C."/>
            <person name="Argimon S."/>
            <person name="Zhang W."/>
            <person name="Yang X."/>
            <person name="Jeffery I.B."/>
            <person name="Cooney J.C."/>
            <person name="Kagawa T.F."/>
            <person name="Liu W."/>
            <person name="Song Y."/>
            <person name="Salvetti E."/>
            <person name="Wrobel A."/>
            <person name="Rasinkangas P."/>
            <person name="Parkhill J."/>
            <person name="Rea M.C."/>
            <person name="O'Sullivan O."/>
            <person name="Ritari J."/>
            <person name="Douillard F.P."/>
            <person name="Paul Ross R."/>
            <person name="Yang R."/>
            <person name="Briner A.E."/>
            <person name="Felis G.E."/>
            <person name="de Vos W.M."/>
            <person name="Barrangou R."/>
            <person name="Klaenhammer T.R."/>
            <person name="Caufield P.W."/>
            <person name="Cui Y."/>
            <person name="Zhang H."/>
            <person name="O'Toole P.W."/>
        </authorList>
    </citation>
    <scope>NUCLEOTIDE SEQUENCE [LARGE SCALE GENOMIC DNA]</scope>
    <source>
        <strain evidence="5 6">DSM 18390</strain>
    </source>
</reference>
<dbReference type="InterPro" id="IPR041522">
    <property type="entry name" value="CdaR_GGDEF"/>
</dbReference>
<dbReference type="InterPro" id="IPR042070">
    <property type="entry name" value="PucR_C-HTH_sf"/>
</dbReference>
<dbReference type="EMBL" id="AZFZ01000036">
    <property type="protein sequence ID" value="KRM43339.1"/>
    <property type="molecule type" value="Genomic_DNA"/>
</dbReference>
<organism evidence="5 6">
    <name type="scientific">Lentilactobacillus parafarraginis DSM 18390 = JCM 14109</name>
    <dbReference type="NCBI Taxonomy" id="1423786"/>
    <lineage>
        <taxon>Bacteria</taxon>
        <taxon>Bacillati</taxon>
        <taxon>Bacillota</taxon>
        <taxon>Bacilli</taxon>
        <taxon>Lactobacillales</taxon>
        <taxon>Lactobacillaceae</taxon>
        <taxon>Lentilactobacillus</taxon>
    </lineage>
</organism>
<comment type="similarity">
    <text evidence="1">Belongs to the CdaR family.</text>
</comment>
<dbReference type="PANTHER" id="PTHR33744">
    <property type="entry name" value="CARBOHYDRATE DIACID REGULATOR"/>
    <property type="match status" value="1"/>
</dbReference>
<evidence type="ECO:0000256" key="1">
    <source>
        <dbReference type="ARBA" id="ARBA00006754"/>
    </source>
</evidence>
<name>A0A0R1YTW4_9LACO</name>
<sequence length="544" mass="62575">MLHTFHDDLSKGAPVKMQMIKLLQTPELKNIKLIAGDQGIDRDAKLIGMIEAPDIESYLFQGQLLVTTGYHYYKHVDRLKTLIQKMAAKGCAGLGIKANRYFKKIPADILTLANQLKFPLLLTPEEEPLSKTVSSLIQVVTQSNALKLSRVIEQNQSLSQSAFNNTKFNVVLDQCATYLRHDIVLLDSHFRVCYSNQGIWSQREPISEDLRQQSSVNYLALTDEVTVNCMNRQLRISPLMVMYPENKSFLGIFDLDTTNSMQQLQLQQIQNVLSLMNSRTDVRKEDERHQHDQFFANVLSGNIRGDLTTEMPNHLKVGLGENYYCAVAGITPAKSGIITFLNQTDQIRRYCEWFIDEYNIDATVFTERQKIVLIIRATQNPDHFVKVLANFLQRQIGERYILQIGLSNTQLPIDQLPSIYQEAQQAYTLAKQSNQAVQRFRPKEVSELLQLIPRNESTAFINETLGPILEMKNKQEMIDLLKTLRLYFYHHQQISTVSQQLFIHRNTVVYRLKKAKNLLHIDLKSPEASHRLFIALMLMPDTFE</sequence>
<comment type="caution">
    <text evidence="5">The sequence shown here is derived from an EMBL/GenBank/DDBJ whole genome shotgun (WGS) entry which is preliminary data.</text>
</comment>
<dbReference type="AlphaFoldDB" id="A0A0R1YTW4"/>
<feature type="domain" description="PucR C-terminal helix-turn-helix" evidence="3">
    <location>
        <begin position="480"/>
        <end position="537"/>
    </location>
</feature>
<dbReference type="Pfam" id="PF07905">
    <property type="entry name" value="PucR"/>
    <property type="match status" value="1"/>
</dbReference>
<evidence type="ECO:0000259" key="4">
    <source>
        <dbReference type="Pfam" id="PF17853"/>
    </source>
</evidence>
<dbReference type="PATRIC" id="fig|1423786.4.peg.1731"/>
<dbReference type="InterPro" id="IPR051448">
    <property type="entry name" value="CdaR-like_regulators"/>
</dbReference>
<gene>
    <name evidence="5" type="ORF">FD47_GL001626</name>
</gene>
<evidence type="ECO:0000313" key="5">
    <source>
        <dbReference type="EMBL" id="KRM43339.1"/>
    </source>
</evidence>
<dbReference type="InterPro" id="IPR012914">
    <property type="entry name" value="PucR_dom"/>
</dbReference>
<protein>
    <submittedName>
        <fullName evidence="5">Purine transport regulator</fullName>
    </submittedName>
</protein>
<dbReference type="Pfam" id="PF17853">
    <property type="entry name" value="GGDEF_2"/>
    <property type="match status" value="1"/>
</dbReference>
<dbReference type="Proteomes" id="UP000051010">
    <property type="component" value="Unassembled WGS sequence"/>
</dbReference>
<proteinExistence type="inferred from homology"/>
<dbReference type="Pfam" id="PF13556">
    <property type="entry name" value="HTH_30"/>
    <property type="match status" value="1"/>
</dbReference>
<dbReference type="Gene3D" id="1.10.10.2840">
    <property type="entry name" value="PucR C-terminal helix-turn-helix domain"/>
    <property type="match status" value="1"/>
</dbReference>
<evidence type="ECO:0000259" key="3">
    <source>
        <dbReference type="Pfam" id="PF13556"/>
    </source>
</evidence>
<dbReference type="PANTHER" id="PTHR33744:SF1">
    <property type="entry name" value="DNA-BINDING TRANSCRIPTIONAL ACTIVATOR ADER"/>
    <property type="match status" value="1"/>
</dbReference>
<evidence type="ECO:0000313" key="6">
    <source>
        <dbReference type="Proteomes" id="UP000051010"/>
    </source>
</evidence>